<dbReference type="Proteomes" id="UP001177140">
    <property type="component" value="Unassembled WGS sequence"/>
</dbReference>
<dbReference type="GO" id="GO:0030687">
    <property type="term" value="C:preribosome, large subunit precursor"/>
    <property type="evidence" value="ECO:0007669"/>
    <property type="project" value="TreeGrafter"/>
</dbReference>
<sequence>MTTSEKTPAPINKEKFRRILRKHIEVEVEEPLPDLKNMSRDELDKYLKDELARTNKKWAEKQEEERQKFWTPAEVQLEEKQKRDIKRRQDNQAREIKEYMKNNRFNKKSFISDIESGSYDVYVFCFGYAKLESAQYKKFIKSLSEDNAYKVYIHKSLGKIVGMAPKGGNVLKPGDRGYEKPGDTLKPGDRGYKTIELEDGLHKIGIMLDADDVAVLLAGKTKTKDEVLSKFREYVEYDFVKPGNTPQETLAFARGDVLTLPPRSKAMELCPKLMELGMPVELIGLHNIKLTDTFIVCEETRRVSENGSKILRLLEKKMFKYILVPQGRWSADSKKTEYFPMVDRPKSR</sequence>
<protein>
    <submittedName>
        <fullName evidence="2">Uncharacterized protein</fullName>
    </submittedName>
</protein>
<reference evidence="2" key="1">
    <citation type="submission" date="2022-03" db="EMBL/GenBank/DDBJ databases">
        <title>A functionally conserved STORR gene fusion in Papaver species that diverged 16.8 million years ago.</title>
        <authorList>
            <person name="Catania T."/>
        </authorList>
    </citation>
    <scope>NUCLEOTIDE SEQUENCE</scope>
    <source>
        <strain evidence="2">S-191538</strain>
    </source>
</reference>
<name>A0AA41RTZ7_PAPNU</name>
<evidence type="ECO:0000313" key="2">
    <source>
        <dbReference type="EMBL" id="MCL7021878.1"/>
    </source>
</evidence>
<dbReference type="GO" id="GO:0003723">
    <property type="term" value="F:RNA binding"/>
    <property type="evidence" value="ECO:0007669"/>
    <property type="project" value="TreeGrafter"/>
</dbReference>
<feature type="coiled-coil region" evidence="1">
    <location>
        <begin position="48"/>
        <end position="102"/>
    </location>
</feature>
<proteinExistence type="predicted"/>
<keyword evidence="3" id="KW-1185">Reference proteome</keyword>
<dbReference type="GO" id="GO:0006364">
    <property type="term" value="P:rRNA processing"/>
    <property type="evidence" value="ECO:0007669"/>
    <property type="project" value="TreeGrafter"/>
</dbReference>
<dbReference type="AlphaFoldDB" id="A0AA41RTZ7"/>
<dbReference type="GO" id="GO:0005730">
    <property type="term" value="C:nucleolus"/>
    <property type="evidence" value="ECO:0007669"/>
    <property type="project" value="TreeGrafter"/>
</dbReference>
<gene>
    <name evidence="2" type="ORF">MKW94_014769</name>
</gene>
<accession>A0AA41RTZ7</accession>
<dbReference type="GO" id="GO:0000956">
    <property type="term" value="P:nuclear-transcribed mRNA catabolic process"/>
    <property type="evidence" value="ECO:0007669"/>
    <property type="project" value="TreeGrafter"/>
</dbReference>
<evidence type="ECO:0000313" key="3">
    <source>
        <dbReference type="Proteomes" id="UP001177140"/>
    </source>
</evidence>
<dbReference type="GO" id="GO:0042273">
    <property type="term" value="P:ribosomal large subunit biogenesis"/>
    <property type="evidence" value="ECO:0007669"/>
    <property type="project" value="TreeGrafter"/>
</dbReference>
<dbReference type="InterPro" id="IPR051742">
    <property type="entry name" value="Ribosome_Assembly_uL10"/>
</dbReference>
<keyword evidence="1" id="KW-0175">Coiled coil</keyword>
<dbReference type="EMBL" id="JAJJMA010005531">
    <property type="protein sequence ID" value="MCL7021878.1"/>
    <property type="molecule type" value="Genomic_DNA"/>
</dbReference>
<comment type="caution">
    <text evidence="2">The sequence shown here is derived from an EMBL/GenBank/DDBJ whole genome shotgun (WGS) entry which is preliminary data.</text>
</comment>
<dbReference type="PANTHER" id="PTHR45841">
    <property type="entry name" value="MRNA TURNOVER PROTEIN 4 MRTO4"/>
    <property type="match status" value="1"/>
</dbReference>
<dbReference type="PANTHER" id="PTHR45841:SF1">
    <property type="entry name" value="MRNA TURNOVER PROTEIN 4 HOMOLOG"/>
    <property type="match status" value="1"/>
</dbReference>
<organism evidence="2 3">
    <name type="scientific">Papaver nudicaule</name>
    <name type="common">Iceland poppy</name>
    <dbReference type="NCBI Taxonomy" id="74823"/>
    <lineage>
        <taxon>Eukaryota</taxon>
        <taxon>Viridiplantae</taxon>
        <taxon>Streptophyta</taxon>
        <taxon>Embryophyta</taxon>
        <taxon>Tracheophyta</taxon>
        <taxon>Spermatophyta</taxon>
        <taxon>Magnoliopsida</taxon>
        <taxon>Ranunculales</taxon>
        <taxon>Papaveraceae</taxon>
        <taxon>Papaveroideae</taxon>
        <taxon>Papaver</taxon>
    </lineage>
</organism>
<evidence type="ECO:0000256" key="1">
    <source>
        <dbReference type="SAM" id="Coils"/>
    </source>
</evidence>